<dbReference type="RefSeq" id="WP_098577424.1">
    <property type="nucleotide sequence ID" value="NZ_NVGE01000027.1"/>
</dbReference>
<dbReference type="AlphaFoldDB" id="A0A2B5IUJ6"/>
<dbReference type="SMART" id="SM00862">
    <property type="entry name" value="Trans_reg_C"/>
    <property type="match status" value="1"/>
</dbReference>
<dbReference type="Pfam" id="PF00486">
    <property type="entry name" value="Trans_reg_C"/>
    <property type="match status" value="1"/>
</dbReference>
<dbReference type="GO" id="GO:0006355">
    <property type="term" value="P:regulation of DNA-templated transcription"/>
    <property type="evidence" value="ECO:0007669"/>
    <property type="project" value="InterPro"/>
</dbReference>
<dbReference type="InterPro" id="IPR016032">
    <property type="entry name" value="Sig_transdc_resp-reg_C-effctor"/>
</dbReference>
<evidence type="ECO:0000256" key="1">
    <source>
        <dbReference type="ARBA" id="ARBA00023015"/>
    </source>
</evidence>
<evidence type="ECO:0000259" key="5">
    <source>
        <dbReference type="PROSITE" id="PS51755"/>
    </source>
</evidence>
<accession>A0A2B5IUJ6</accession>
<dbReference type="InterPro" id="IPR001867">
    <property type="entry name" value="OmpR/PhoB-type_DNA-bd"/>
</dbReference>
<feature type="domain" description="OmpR/PhoB-type" evidence="5">
    <location>
        <begin position="57"/>
        <end position="152"/>
    </location>
</feature>
<dbReference type="Proteomes" id="UP000223311">
    <property type="component" value="Unassembled WGS sequence"/>
</dbReference>
<sequence>MQNSTYYLNQLVAEDVQPIIVVNSKNKASIKNLLESFNLKGFSNNIDLFDKEEHSYRAKFHLKPNLIFDIANHCLCRNNENIVLSAFEFKLLYLLVTCEEPIPVNRLIDDLNTTSPGVLYVYIKKIREKIEENPNEPRILINIRGRGYFIQKDRIVS</sequence>
<dbReference type="GO" id="GO:0000160">
    <property type="term" value="P:phosphorelay signal transduction system"/>
    <property type="evidence" value="ECO:0007669"/>
    <property type="project" value="InterPro"/>
</dbReference>
<reference evidence="6 7" key="1">
    <citation type="submission" date="2017-09" db="EMBL/GenBank/DDBJ databases">
        <title>Large-scale bioinformatics analysis of Bacillus genomes uncovers conserved roles of natural products in bacterial physiology.</title>
        <authorList>
            <consortium name="Agbiome Team Llc"/>
            <person name="Bleich R.M."/>
            <person name="Grubbs K.J."/>
            <person name="Santa Maria K.C."/>
            <person name="Allen S.E."/>
            <person name="Farag S."/>
            <person name="Shank E.A."/>
            <person name="Bowers A."/>
        </authorList>
    </citation>
    <scope>NUCLEOTIDE SEQUENCE [LARGE SCALE GENOMIC DNA]</scope>
    <source>
        <strain evidence="6 7">AFS080080</strain>
    </source>
</reference>
<evidence type="ECO:0000313" key="7">
    <source>
        <dbReference type="Proteomes" id="UP000223311"/>
    </source>
</evidence>
<evidence type="ECO:0000256" key="3">
    <source>
        <dbReference type="ARBA" id="ARBA00023163"/>
    </source>
</evidence>
<dbReference type="CDD" id="cd00383">
    <property type="entry name" value="trans_reg_C"/>
    <property type="match status" value="1"/>
</dbReference>
<evidence type="ECO:0000256" key="4">
    <source>
        <dbReference type="PROSITE-ProRule" id="PRU01091"/>
    </source>
</evidence>
<keyword evidence="3" id="KW-0804">Transcription</keyword>
<evidence type="ECO:0000256" key="2">
    <source>
        <dbReference type="ARBA" id="ARBA00023125"/>
    </source>
</evidence>
<keyword evidence="2 4" id="KW-0238">DNA-binding</keyword>
<gene>
    <name evidence="6" type="ORF">COL66_18575</name>
</gene>
<dbReference type="EMBL" id="NVGE01000027">
    <property type="protein sequence ID" value="PFZ28037.1"/>
    <property type="molecule type" value="Genomic_DNA"/>
</dbReference>
<evidence type="ECO:0000313" key="6">
    <source>
        <dbReference type="EMBL" id="PFZ28037.1"/>
    </source>
</evidence>
<dbReference type="SUPFAM" id="SSF46894">
    <property type="entry name" value="C-terminal effector domain of the bipartite response regulators"/>
    <property type="match status" value="1"/>
</dbReference>
<comment type="caution">
    <text evidence="6">The sequence shown here is derived from an EMBL/GenBank/DDBJ whole genome shotgun (WGS) entry which is preliminary data.</text>
</comment>
<keyword evidence="1" id="KW-0805">Transcription regulation</keyword>
<proteinExistence type="predicted"/>
<protein>
    <recommendedName>
        <fullName evidence="5">OmpR/PhoB-type domain-containing protein</fullName>
    </recommendedName>
</protein>
<feature type="DNA-binding region" description="OmpR/PhoB-type" evidence="4">
    <location>
        <begin position="57"/>
        <end position="152"/>
    </location>
</feature>
<dbReference type="InterPro" id="IPR036388">
    <property type="entry name" value="WH-like_DNA-bd_sf"/>
</dbReference>
<dbReference type="GO" id="GO:0003677">
    <property type="term" value="F:DNA binding"/>
    <property type="evidence" value="ECO:0007669"/>
    <property type="project" value="UniProtKB-UniRule"/>
</dbReference>
<organism evidence="6 7">
    <name type="scientific">Bacillus wiedmannii</name>
    <dbReference type="NCBI Taxonomy" id="1890302"/>
    <lineage>
        <taxon>Bacteria</taxon>
        <taxon>Bacillati</taxon>
        <taxon>Bacillota</taxon>
        <taxon>Bacilli</taxon>
        <taxon>Bacillales</taxon>
        <taxon>Bacillaceae</taxon>
        <taxon>Bacillus</taxon>
        <taxon>Bacillus cereus group</taxon>
    </lineage>
</organism>
<name>A0A2B5IUJ6_9BACI</name>
<dbReference type="PROSITE" id="PS51755">
    <property type="entry name" value="OMPR_PHOB"/>
    <property type="match status" value="1"/>
</dbReference>
<dbReference type="Gene3D" id="1.10.10.10">
    <property type="entry name" value="Winged helix-like DNA-binding domain superfamily/Winged helix DNA-binding domain"/>
    <property type="match status" value="1"/>
</dbReference>